<organism evidence="9 10">
    <name type="scientific">Meira miltonrushii</name>
    <dbReference type="NCBI Taxonomy" id="1280837"/>
    <lineage>
        <taxon>Eukaryota</taxon>
        <taxon>Fungi</taxon>
        <taxon>Dikarya</taxon>
        <taxon>Basidiomycota</taxon>
        <taxon>Ustilaginomycotina</taxon>
        <taxon>Exobasidiomycetes</taxon>
        <taxon>Exobasidiales</taxon>
        <taxon>Brachybasidiaceae</taxon>
        <taxon>Meira</taxon>
    </lineage>
</organism>
<dbReference type="PANTHER" id="PTHR28538">
    <property type="entry name" value="INTEGRAL INNER NUCLEAR MEMBRANE PROTEIN IMA1"/>
    <property type="match status" value="1"/>
</dbReference>
<dbReference type="GO" id="GO:0071765">
    <property type="term" value="P:nuclear inner membrane organization"/>
    <property type="evidence" value="ECO:0007669"/>
    <property type="project" value="InterPro"/>
</dbReference>
<evidence type="ECO:0000256" key="2">
    <source>
        <dbReference type="ARBA" id="ARBA00022692"/>
    </source>
</evidence>
<dbReference type="InParanoid" id="A0A316VHR3"/>
<dbReference type="GO" id="GO:0034506">
    <property type="term" value="C:chromosome, centromeric core domain"/>
    <property type="evidence" value="ECO:0007669"/>
    <property type="project" value="TreeGrafter"/>
</dbReference>
<feature type="region of interest" description="Disordered" evidence="6">
    <location>
        <begin position="36"/>
        <end position="62"/>
    </location>
</feature>
<keyword evidence="10" id="KW-1185">Reference proteome</keyword>
<proteinExistence type="predicted"/>
<evidence type="ECO:0000313" key="10">
    <source>
        <dbReference type="Proteomes" id="UP000245771"/>
    </source>
</evidence>
<feature type="domain" description="Ima1 N-terminal" evidence="8">
    <location>
        <begin position="59"/>
        <end position="171"/>
    </location>
</feature>
<dbReference type="Proteomes" id="UP000245771">
    <property type="component" value="Unassembled WGS sequence"/>
</dbReference>
<evidence type="ECO:0000256" key="3">
    <source>
        <dbReference type="ARBA" id="ARBA00022989"/>
    </source>
</evidence>
<dbReference type="GeneID" id="37022448"/>
<sequence>MVGRILSGGWTKSHRSPYPTKSCHFCNLASIIVPPHPEDEGKVEQPSSQGSQSLPLSSGSESNWFCSRCQCWNRYDEKEEGGMKSWESTMADESIHNVRYTSTFNSLIRDPIDRKSIFCHACQTNQTLVLSMISNYDEDTRGSHNEQRFKRWRDDLEKRYPPICAECRDEVEDRLRKADKLARALIWNNLLQRQHSRKASQPASIASLRFDSEIAAQAAPKRDLRNVNAPTKIGWLWYIEAFAFLSAWMSEVLLLACVFEGSSFLDLPTRISAIVVLYWWKWDPSVPRQVKTAVSNPGTTQIKVDGLGRWETAQEATLVIRMLHSCQLYFLQQKYQVWISTAFVLAQAIISVVGYRAIKIHLPPRVSLKSRHSTQSLQVQKGGPDLMHLSLQDEKPGDQQDLLADHNAQPNEDDHEEENVDDSMDWSPTLPASNFSNKNSQSFTFGPRRFFEPVNDTGLEDLLRRNLGLRDSEKDDRVPMDLDVPIDNSHRLRRMQDHLVHLAIAVLIAVVFIAVSFQQQKAQELLQSSFLEPLRQWWSSAFALARQRTDHQALWRPSFQEVPNAG</sequence>
<protein>
    <recommendedName>
        <fullName evidence="8">Ima1 N-terminal domain-containing protein</fullName>
    </recommendedName>
</protein>
<dbReference type="EMBL" id="KZ819602">
    <property type="protein sequence ID" value="PWN37070.1"/>
    <property type="molecule type" value="Genomic_DNA"/>
</dbReference>
<evidence type="ECO:0000256" key="5">
    <source>
        <dbReference type="ARBA" id="ARBA00023242"/>
    </source>
</evidence>
<dbReference type="InterPro" id="IPR042321">
    <property type="entry name" value="Ima1"/>
</dbReference>
<accession>A0A316VHR3</accession>
<dbReference type="GO" id="GO:0005637">
    <property type="term" value="C:nuclear inner membrane"/>
    <property type="evidence" value="ECO:0007669"/>
    <property type="project" value="UniProtKB-SubCell"/>
</dbReference>
<dbReference type="OrthoDB" id="5966927at2759"/>
<feature type="compositionally biased region" description="Acidic residues" evidence="6">
    <location>
        <begin position="411"/>
        <end position="424"/>
    </location>
</feature>
<gene>
    <name evidence="9" type="ORF">FA14DRAFT_176374</name>
</gene>
<keyword evidence="3 7" id="KW-1133">Transmembrane helix</keyword>
<feature type="compositionally biased region" description="Low complexity" evidence="6">
    <location>
        <begin position="44"/>
        <end position="62"/>
    </location>
</feature>
<feature type="transmembrane region" description="Helical" evidence="7">
    <location>
        <begin position="499"/>
        <end position="517"/>
    </location>
</feature>
<dbReference type="GO" id="GO:0044732">
    <property type="term" value="C:mitotic spindle pole body"/>
    <property type="evidence" value="ECO:0007669"/>
    <property type="project" value="TreeGrafter"/>
</dbReference>
<dbReference type="InterPro" id="IPR018617">
    <property type="entry name" value="Ima1_N"/>
</dbReference>
<evidence type="ECO:0000256" key="6">
    <source>
        <dbReference type="SAM" id="MobiDB-lite"/>
    </source>
</evidence>
<evidence type="ECO:0000256" key="1">
    <source>
        <dbReference type="ARBA" id="ARBA00004473"/>
    </source>
</evidence>
<dbReference type="GO" id="GO:0034992">
    <property type="term" value="C:microtubule organizing center attachment site"/>
    <property type="evidence" value="ECO:0007669"/>
    <property type="project" value="TreeGrafter"/>
</dbReference>
<dbReference type="STRING" id="1280837.A0A316VHR3"/>
<evidence type="ECO:0000256" key="7">
    <source>
        <dbReference type="SAM" id="Phobius"/>
    </source>
</evidence>
<comment type="subcellular location">
    <subcellularLocation>
        <location evidence="1">Nucleus inner membrane</location>
        <topology evidence="1">Multi-pass membrane protein</topology>
    </subcellularLocation>
</comment>
<reference evidence="9 10" key="1">
    <citation type="journal article" date="2018" name="Mol. Biol. Evol.">
        <title>Broad Genomic Sampling Reveals a Smut Pathogenic Ancestry of the Fungal Clade Ustilaginomycotina.</title>
        <authorList>
            <person name="Kijpornyongpan T."/>
            <person name="Mondo S.J."/>
            <person name="Barry K."/>
            <person name="Sandor L."/>
            <person name="Lee J."/>
            <person name="Lipzen A."/>
            <person name="Pangilinan J."/>
            <person name="LaButti K."/>
            <person name="Hainaut M."/>
            <person name="Henrissat B."/>
            <person name="Grigoriev I.V."/>
            <person name="Spatafora J.W."/>
            <person name="Aime M.C."/>
        </authorList>
    </citation>
    <scope>NUCLEOTIDE SEQUENCE [LARGE SCALE GENOMIC DNA]</scope>
    <source>
        <strain evidence="9 10">MCA 3882</strain>
    </source>
</reference>
<name>A0A316VHR3_9BASI</name>
<dbReference type="AlphaFoldDB" id="A0A316VHR3"/>
<keyword evidence="4 7" id="KW-0472">Membrane</keyword>
<feature type="region of interest" description="Disordered" evidence="6">
    <location>
        <begin position="371"/>
        <end position="439"/>
    </location>
</feature>
<evidence type="ECO:0000313" key="9">
    <source>
        <dbReference type="EMBL" id="PWN37070.1"/>
    </source>
</evidence>
<dbReference type="PANTHER" id="PTHR28538:SF1">
    <property type="entry name" value="INTEGRAL INNER NUCLEAR MEMBRANE PROTEIN IMA1"/>
    <property type="match status" value="1"/>
</dbReference>
<evidence type="ECO:0000256" key="4">
    <source>
        <dbReference type="ARBA" id="ARBA00023136"/>
    </source>
</evidence>
<dbReference type="Pfam" id="PF09779">
    <property type="entry name" value="Ima1_N"/>
    <property type="match status" value="1"/>
</dbReference>
<keyword evidence="5" id="KW-0539">Nucleus</keyword>
<feature type="compositionally biased region" description="Polar residues" evidence="6">
    <location>
        <begin position="430"/>
        <end position="439"/>
    </location>
</feature>
<evidence type="ECO:0000259" key="8">
    <source>
        <dbReference type="Pfam" id="PF09779"/>
    </source>
</evidence>
<dbReference type="RefSeq" id="XP_025357372.1">
    <property type="nucleotide sequence ID" value="XM_025500667.1"/>
</dbReference>
<keyword evidence="2 7" id="KW-0812">Transmembrane</keyword>